<sequence length="155" mass="17610">MKLKGYRSTYHEDVRHYVQTEELLRYTGTPQDNIAISATTPTHHSILVYEKNQLVCFFALDEGALKTQYTSEPSAFVLRSFSTDARYLRRGYGKQALMLLPDFVRNQFPDIKEIVLGVNQNNLPAQALYEKVGFVANGRILQGPKGPQNILMLSI</sequence>
<organism evidence="2 3">
    <name type="scientific">Candidatus Enterococcus testudinis</name>
    <dbReference type="NCBI Taxonomy" id="1834191"/>
    <lineage>
        <taxon>Bacteria</taxon>
        <taxon>Bacillati</taxon>
        <taxon>Bacillota</taxon>
        <taxon>Bacilli</taxon>
        <taxon>Lactobacillales</taxon>
        <taxon>Enterococcaceae</taxon>
        <taxon>Enterococcus</taxon>
    </lineage>
</organism>
<dbReference type="InterPro" id="IPR016181">
    <property type="entry name" value="Acyl_CoA_acyltransferase"/>
</dbReference>
<dbReference type="OrthoDB" id="66776at2"/>
<feature type="domain" description="N-acetyltransferase" evidence="1">
    <location>
        <begin position="4"/>
        <end position="155"/>
    </location>
</feature>
<dbReference type="STRING" id="1834191.A5886_002905"/>
<dbReference type="InterPro" id="IPR000182">
    <property type="entry name" value="GNAT_dom"/>
</dbReference>
<dbReference type="EMBL" id="NGKU01000001">
    <property type="protein sequence ID" value="OTN77804.1"/>
    <property type="molecule type" value="Genomic_DNA"/>
</dbReference>
<comment type="caution">
    <text evidence="2">The sequence shown here is derived from an EMBL/GenBank/DDBJ whole genome shotgun (WGS) entry which is preliminary data.</text>
</comment>
<dbReference type="AlphaFoldDB" id="A0A242A9U5"/>
<evidence type="ECO:0000313" key="3">
    <source>
        <dbReference type="Proteomes" id="UP000195043"/>
    </source>
</evidence>
<dbReference type="Proteomes" id="UP000195043">
    <property type="component" value="Unassembled WGS sequence"/>
</dbReference>
<reference evidence="2 3" key="1">
    <citation type="submission" date="2017-05" db="EMBL/GenBank/DDBJ databases">
        <title>The Genome Sequence of Enterococcus sp. 8G7_MSG3316.</title>
        <authorList>
            <consortium name="The Broad Institute Genomics Platform"/>
            <consortium name="The Broad Institute Genomic Center for Infectious Diseases"/>
            <person name="Earl A."/>
            <person name="Manson A."/>
            <person name="Schwartman J."/>
            <person name="Gilmore M."/>
            <person name="Abouelleil A."/>
            <person name="Cao P."/>
            <person name="Chapman S."/>
            <person name="Cusick C."/>
            <person name="Shea T."/>
            <person name="Young S."/>
            <person name="Neafsey D."/>
            <person name="Nusbaum C."/>
            <person name="Birren B."/>
        </authorList>
    </citation>
    <scope>NUCLEOTIDE SEQUENCE [LARGE SCALE GENOMIC DNA]</scope>
    <source>
        <strain evidence="2 3">8G7_MSG3316</strain>
    </source>
</reference>
<evidence type="ECO:0000313" key="2">
    <source>
        <dbReference type="EMBL" id="OTN77804.1"/>
    </source>
</evidence>
<accession>A0A242A9U5</accession>
<dbReference type="Pfam" id="PF00583">
    <property type="entry name" value="Acetyltransf_1"/>
    <property type="match status" value="1"/>
</dbReference>
<dbReference type="RefSeq" id="WP_086275791.1">
    <property type="nucleotide sequence ID" value="NZ_NGKU01000001.1"/>
</dbReference>
<dbReference type="Gene3D" id="3.40.630.30">
    <property type="match status" value="1"/>
</dbReference>
<dbReference type="SUPFAM" id="SSF55729">
    <property type="entry name" value="Acyl-CoA N-acyltransferases (Nat)"/>
    <property type="match status" value="1"/>
</dbReference>
<gene>
    <name evidence="2" type="ORF">A5886_002905</name>
</gene>
<keyword evidence="3" id="KW-1185">Reference proteome</keyword>
<protein>
    <recommendedName>
        <fullName evidence="1">N-acetyltransferase domain-containing protein</fullName>
    </recommendedName>
</protein>
<name>A0A242A9U5_9ENTE</name>
<dbReference type="PROSITE" id="PS51186">
    <property type="entry name" value="GNAT"/>
    <property type="match status" value="1"/>
</dbReference>
<evidence type="ECO:0000259" key="1">
    <source>
        <dbReference type="PROSITE" id="PS51186"/>
    </source>
</evidence>
<dbReference type="GO" id="GO:0016747">
    <property type="term" value="F:acyltransferase activity, transferring groups other than amino-acyl groups"/>
    <property type="evidence" value="ECO:0007669"/>
    <property type="project" value="InterPro"/>
</dbReference>
<proteinExistence type="predicted"/>